<evidence type="ECO:0000256" key="4">
    <source>
        <dbReference type="ARBA" id="ARBA00022989"/>
    </source>
</evidence>
<keyword evidence="2" id="KW-0813">Transport</keyword>
<dbReference type="SUPFAM" id="SSF103473">
    <property type="entry name" value="MFS general substrate transporter"/>
    <property type="match status" value="1"/>
</dbReference>
<keyword evidence="5 6" id="KW-0472">Membrane</keyword>
<sequence length="246" mass="26512">MSFTIYLLYTIAFVDLLAVGLIIPLLPNKVRSLDGNEIHVGLLGSLYAGCQLGSGPLIGSLSDLKGRKPVLAGTLIISGLAYANLGFSDSIFVILVIRSILGIFKQTQVLTRALVPDYEKDQSLQGGIYGKMAAISGVGITLGPVIGGHIVEDYPNLGFMFIASVVGSCFILNACIVYFSLPNISTTKTNNSPEIKTNLIHRLFQNVHQSVVELYHIECIYVKQVRAAVSYSHRLNISVLSAANNL</sequence>
<evidence type="ECO:0000256" key="6">
    <source>
        <dbReference type="SAM" id="Phobius"/>
    </source>
</evidence>
<dbReference type="Pfam" id="PF07690">
    <property type="entry name" value="MFS_1"/>
    <property type="match status" value="1"/>
</dbReference>
<dbReference type="InterPro" id="IPR011701">
    <property type="entry name" value="MFS"/>
</dbReference>
<organism evidence="8 9">
    <name type="scientific">Arctia plantaginis</name>
    <name type="common">Wood tiger moth</name>
    <name type="synonym">Phalaena plantaginis</name>
    <dbReference type="NCBI Taxonomy" id="874455"/>
    <lineage>
        <taxon>Eukaryota</taxon>
        <taxon>Metazoa</taxon>
        <taxon>Ecdysozoa</taxon>
        <taxon>Arthropoda</taxon>
        <taxon>Hexapoda</taxon>
        <taxon>Insecta</taxon>
        <taxon>Pterygota</taxon>
        <taxon>Neoptera</taxon>
        <taxon>Endopterygota</taxon>
        <taxon>Lepidoptera</taxon>
        <taxon>Glossata</taxon>
        <taxon>Ditrysia</taxon>
        <taxon>Noctuoidea</taxon>
        <taxon>Erebidae</taxon>
        <taxon>Arctiinae</taxon>
        <taxon>Arctia</taxon>
    </lineage>
</organism>
<feature type="transmembrane region" description="Helical" evidence="6">
    <location>
        <begin position="38"/>
        <end position="58"/>
    </location>
</feature>
<reference evidence="8 9" key="1">
    <citation type="submission" date="2020-04" db="EMBL/GenBank/DDBJ databases">
        <authorList>
            <person name="Wallbank WR R."/>
            <person name="Pardo Diaz C."/>
            <person name="Kozak K."/>
            <person name="Martin S."/>
            <person name="Jiggins C."/>
            <person name="Moest M."/>
            <person name="Warren A I."/>
            <person name="Byers J.R.P. K."/>
            <person name="Montejo-Kovacevich G."/>
            <person name="Yen C E."/>
        </authorList>
    </citation>
    <scope>NUCLEOTIDE SEQUENCE [LARGE SCALE GENOMIC DNA]</scope>
</reference>
<dbReference type="InterPro" id="IPR020846">
    <property type="entry name" value="MFS_dom"/>
</dbReference>
<feature type="transmembrane region" description="Helical" evidence="6">
    <location>
        <begin position="6"/>
        <end position="26"/>
    </location>
</feature>
<dbReference type="PRINTS" id="PR01035">
    <property type="entry name" value="TCRTETA"/>
</dbReference>
<protein>
    <recommendedName>
        <fullName evidence="7">Major facilitator superfamily (MFS) profile domain-containing protein</fullName>
    </recommendedName>
</protein>
<comment type="subcellular location">
    <subcellularLocation>
        <location evidence="1">Membrane</location>
        <topology evidence="1">Multi-pass membrane protein</topology>
    </subcellularLocation>
</comment>
<dbReference type="PANTHER" id="PTHR23504:SF14">
    <property type="entry name" value="MAJOR FACILITATOR SUPERFAMILY DOMAIN-CONTAINING PROTEIN 9"/>
    <property type="match status" value="1"/>
</dbReference>
<dbReference type="InterPro" id="IPR036259">
    <property type="entry name" value="MFS_trans_sf"/>
</dbReference>
<feature type="transmembrane region" description="Helical" evidence="6">
    <location>
        <begin position="157"/>
        <end position="181"/>
    </location>
</feature>
<comment type="caution">
    <text evidence="8">The sequence shown here is derived from an EMBL/GenBank/DDBJ whole genome shotgun (WGS) entry which is preliminary data.</text>
</comment>
<dbReference type="OrthoDB" id="6126662at2759"/>
<evidence type="ECO:0000256" key="5">
    <source>
        <dbReference type="ARBA" id="ARBA00023136"/>
    </source>
</evidence>
<dbReference type="InterPro" id="IPR001958">
    <property type="entry name" value="Tet-R_TetA/multi-R_MdtG-like"/>
</dbReference>
<gene>
    <name evidence="8" type="ORF">APLA_LOCUS8437</name>
</gene>
<accession>A0A8S1A3D9</accession>
<dbReference type="GO" id="GO:0016020">
    <property type="term" value="C:membrane"/>
    <property type="evidence" value="ECO:0007669"/>
    <property type="project" value="UniProtKB-SubCell"/>
</dbReference>
<feature type="domain" description="Major facilitator superfamily (MFS) profile" evidence="7">
    <location>
        <begin position="4"/>
        <end position="246"/>
    </location>
</feature>
<feature type="transmembrane region" description="Helical" evidence="6">
    <location>
        <begin position="132"/>
        <end position="151"/>
    </location>
</feature>
<keyword evidence="3 6" id="KW-0812">Transmembrane</keyword>
<evidence type="ECO:0000256" key="3">
    <source>
        <dbReference type="ARBA" id="ARBA00022692"/>
    </source>
</evidence>
<evidence type="ECO:0000256" key="2">
    <source>
        <dbReference type="ARBA" id="ARBA00022448"/>
    </source>
</evidence>
<dbReference type="PROSITE" id="PS50850">
    <property type="entry name" value="MFS"/>
    <property type="match status" value="1"/>
</dbReference>
<keyword evidence="4 6" id="KW-1133">Transmembrane helix</keyword>
<dbReference type="GO" id="GO:0022857">
    <property type="term" value="F:transmembrane transporter activity"/>
    <property type="evidence" value="ECO:0007669"/>
    <property type="project" value="InterPro"/>
</dbReference>
<evidence type="ECO:0000256" key="1">
    <source>
        <dbReference type="ARBA" id="ARBA00004141"/>
    </source>
</evidence>
<dbReference type="Gene3D" id="1.20.1250.20">
    <property type="entry name" value="MFS general substrate transporter like domains"/>
    <property type="match status" value="1"/>
</dbReference>
<evidence type="ECO:0000259" key="7">
    <source>
        <dbReference type="PROSITE" id="PS50850"/>
    </source>
</evidence>
<proteinExistence type="predicted"/>
<evidence type="ECO:0000313" key="8">
    <source>
        <dbReference type="EMBL" id="CAB3238975.1"/>
    </source>
</evidence>
<dbReference type="PANTHER" id="PTHR23504">
    <property type="entry name" value="MAJOR FACILITATOR SUPERFAMILY DOMAIN-CONTAINING PROTEIN 10"/>
    <property type="match status" value="1"/>
</dbReference>
<dbReference type="Proteomes" id="UP000494256">
    <property type="component" value="Unassembled WGS sequence"/>
</dbReference>
<evidence type="ECO:0000313" key="9">
    <source>
        <dbReference type="Proteomes" id="UP000494256"/>
    </source>
</evidence>
<dbReference type="AlphaFoldDB" id="A0A8S1A3D9"/>
<feature type="transmembrane region" description="Helical" evidence="6">
    <location>
        <begin position="70"/>
        <end position="97"/>
    </location>
</feature>
<name>A0A8S1A3D9_ARCPL</name>
<dbReference type="EMBL" id="CADEBD010000308">
    <property type="protein sequence ID" value="CAB3238975.1"/>
    <property type="molecule type" value="Genomic_DNA"/>
</dbReference>